<name>F8X565_9BACT</name>
<dbReference type="OrthoDB" id="1046860at2"/>
<evidence type="ECO:0000313" key="1">
    <source>
        <dbReference type="EMBL" id="EGK04671.1"/>
    </source>
</evidence>
<comment type="caution">
    <text evidence="1">The sequence shown here is derived from an EMBL/GenBank/DDBJ whole genome shotgun (WGS) entry which is preliminary data.</text>
</comment>
<evidence type="ECO:0000313" key="2">
    <source>
        <dbReference type="Proteomes" id="UP000006420"/>
    </source>
</evidence>
<dbReference type="STRING" id="742767.HMPREF9456_03374"/>
<sequence>MNLSENIKKTVILSLVSLESKIIENHLAANQKASGKTINSLMIEETRTGAMLKGRKYFATLETGRKEGKTPRNINEIIQKWILDKGIPFDPIPYKREPSDKWQPKYSAEQRGLMSFAGAVSHKIASEGTSLYMQGGRKDIFTKPTQEAVNDIRTKLTGIFKVEIQKL</sequence>
<protein>
    <recommendedName>
        <fullName evidence="3">HK97 gp10 family phage protein</fullName>
    </recommendedName>
</protein>
<dbReference type="EMBL" id="ADLW01000022">
    <property type="protein sequence ID" value="EGK04671.1"/>
    <property type="molecule type" value="Genomic_DNA"/>
</dbReference>
<reference evidence="1 2" key="1">
    <citation type="submission" date="2011-04" db="EMBL/GenBank/DDBJ databases">
        <title>The Genome Sequence of Dysgonomonas mossii DSM 22836.</title>
        <authorList>
            <consortium name="The Broad Institute Genome Sequencing Platform"/>
            <person name="Earl A."/>
            <person name="Ward D."/>
            <person name="Feldgarden M."/>
            <person name="Gevers D."/>
            <person name="Pudlo N."/>
            <person name="Martens E."/>
            <person name="Allen-Vercoe E."/>
            <person name="Young S.K."/>
            <person name="Zeng Q."/>
            <person name="Gargeya S."/>
            <person name="Fitzgerald M."/>
            <person name="Haas B."/>
            <person name="Abouelleil A."/>
            <person name="Alvarado L."/>
            <person name="Arachchi H.M."/>
            <person name="Berlin A."/>
            <person name="Brown A."/>
            <person name="Chapman S.B."/>
            <person name="Chen Z."/>
            <person name="Dunbar C."/>
            <person name="Freedman E."/>
            <person name="Gearin G."/>
            <person name="Gellesch M."/>
            <person name="Goldberg J."/>
            <person name="Griggs A."/>
            <person name="Gujja S."/>
            <person name="Heiman D."/>
            <person name="Howarth C."/>
            <person name="Larson L."/>
            <person name="Lui A."/>
            <person name="MacDonald P.J.P."/>
            <person name="Mehta T."/>
            <person name="Montmayeur A."/>
            <person name="Murphy C."/>
            <person name="Neiman D."/>
            <person name="Pearson M."/>
            <person name="Priest M."/>
            <person name="Roberts A."/>
            <person name="Saif S."/>
            <person name="Shea T."/>
            <person name="Shenoy N."/>
            <person name="Sisk P."/>
            <person name="Stolte C."/>
            <person name="Sykes S."/>
            <person name="Yandava C."/>
            <person name="Wortman J."/>
            <person name="Nusbaum C."/>
            <person name="Birren B."/>
        </authorList>
    </citation>
    <scope>NUCLEOTIDE SEQUENCE [LARGE SCALE GENOMIC DNA]</scope>
    <source>
        <strain evidence="1 2">DSM 22836</strain>
    </source>
</reference>
<accession>F8X565</accession>
<dbReference type="AlphaFoldDB" id="F8X565"/>
<dbReference type="RefSeq" id="WP_006844741.1">
    <property type="nucleotide sequence ID" value="NZ_AQWJ01000014.1"/>
</dbReference>
<gene>
    <name evidence="1" type="ORF">HMPREF9456_03374</name>
</gene>
<evidence type="ECO:0008006" key="3">
    <source>
        <dbReference type="Google" id="ProtNLM"/>
    </source>
</evidence>
<proteinExistence type="predicted"/>
<keyword evidence="2" id="KW-1185">Reference proteome</keyword>
<dbReference type="HOGENOM" id="CLU_1738770_0_0_10"/>
<organism evidence="1 2">
    <name type="scientific">Dysgonomonas mossii DSM 22836</name>
    <dbReference type="NCBI Taxonomy" id="742767"/>
    <lineage>
        <taxon>Bacteria</taxon>
        <taxon>Pseudomonadati</taxon>
        <taxon>Bacteroidota</taxon>
        <taxon>Bacteroidia</taxon>
        <taxon>Bacteroidales</taxon>
        <taxon>Dysgonomonadaceae</taxon>
        <taxon>Dysgonomonas</taxon>
    </lineage>
</organism>
<dbReference type="eggNOG" id="ENOG5032UF3">
    <property type="taxonomic scope" value="Bacteria"/>
</dbReference>
<dbReference type="GeneID" id="78083965"/>
<dbReference type="Proteomes" id="UP000006420">
    <property type="component" value="Unassembled WGS sequence"/>
</dbReference>